<sequence>MGANTPVIVFALFLLAAGGAATTVIRFWRSSSLRGSLPPAIVAPLAYVLGLITADTNAIPLSFDRAPVLAAAELGGRSLALCSVALVAAVVLTRKDRCREL</sequence>
<keyword evidence="1" id="KW-0812">Transmembrane</keyword>
<reference evidence="2 3" key="1">
    <citation type="submission" date="2016-10" db="EMBL/GenBank/DDBJ databases">
        <authorList>
            <person name="de Groot N.N."/>
        </authorList>
    </citation>
    <scope>NUCLEOTIDE SEQUENCE [LARGE SCALE GENOMIC DNA]</scope>
    <source>
        <strain evidence="2 3">CGMCC 4.3143</strain>
    </source>
</reference>
<feature type="transmembrane region" description="Helical" evidence="1">
    <location>
        <begin position="37"/>
        <end position="54"/>
    </location>
</feature>
<dbReference type="AlphaFoldDB" id="A0A1G8EET9"/>
<keyword evidence="3" id="KW-1185">Reference proteome</keyword>
<dbReference type="Proteomes" id="UP000198967">
    <property type="component" value="Unassembled WGS sequence"/>
</dbReference>
<proteinExistence type="predicted"/>
<dbReference type="EMBL" id="FNBE01000035">
    <property type="protein sequence ID" value="SDH68397.1"/>
    <property type="molecule type" value="Genomic_DNA"/>
</dbReference>
<evidence type="ECO:0000313" key="3">
    <source>
        <dbReference type="Proteomes" id="UP000198967"/>
    </source>
</evidence>
<dbReference type="RefSeq" id="WP_093089846.1">
    <property type="nucleotide sequence ID" value="NZ_FNBE01000035.1"/>
</dbReference>
<name>A0A1G8EET9_PSEOR</name>
<feature type="transmembrane region" description="Helical" evidence="1">
    <location>
        <begin position="74"/>
        <end position="93"/>
    </location>
</feature>
<organism evidence="2 3">
    <name type="scientific">Pseudonocardia oroxyli</name>
    <dbReference type="NCBI Taxonomy" id="366584"/>
    <lineage>
        <taxon>Bacteria</taxon>
        <taxon>Bacillati</taxon>
        <taxon>Actinomycetota</taxon>
        <taxon>Actinomycetes</taxon>
        <taxon>Pseudonocardiales</taxon>
        <taxon>Pseudonocardiaceae</taxon>
        <taxon>Pseudonocardia</taxon>
    </lineage>
</organism>
<feature type="transmembrane region" description="Helical" evidence="1">
    <location>
        <begin position="6"/>
        <end position="25"/>
    </location>
</feature>
<keyword evidence="1" id="KW-1133">Transmembrane helix</keyword>
<evidence type="ECO:0000256" key="1">
    <source>
        <dbReference type="SAM" id="Phobius"/>
    </source>
</evidence>
<accession>A0A1G8EET9</accession>
<dbReference type="STRING" id="366584.SAMN05216377_1356"/>
<protein>
    <submittedName>
        <fullName evidence="2">Uncharacterized protein</fullName>
    </submittedName>
</protein>
<evidence type="ECO:0000313" key="2">
    <source>
        <dbReference type="EMBL" id="SDH68397.1"/>
    </source>
</evidence>
<keyword evidence="1" id="KW-0472">Membrane</keyword>
<gene>
    <name evidence="2" type="ORF">SAMN05216377_1356</name>
</gene>